<dbReference type="GO" id="GO:0005737">
    <property type="term" value="C:cytoplasm"/>
    <property type="evidence" value="ECO:0007669"/>
    <property type="project" value="UniProtKB-SubCell"/>
</dbReference>
<comment type="subcellular location">
    <subcellularLocation>
        <location evidence="10">Cytoplasm</location>
    </subcellularLocation>
</comment>
<comment type="catalytic activity">
    <reaction evidence="1 10 12">
        <text>Hydrolyzes single-stranded DNA or mismatched double-stranded DNA and polynucleotides, releasing free uracil.</text>
        <dbReference type="EC" id="3.2.2.27"/>
    </reaction>
</comment>
<evidence type="ECO:0000313" key="14">
    <source>
        <dbReference type="EMBL" id="KDS50786.1"/>
    </source>
</evidence>
<evidence type="ECO:0000256" key="11">
    <source>
        <dbReference type="PROSITE-ProRule" id="PRU10072"/>
    </source>
</evidence>
<dbReference type="Pfam" id="PF03167">
    <property type="entry name" value="UDG"/>
    <property type="match status" value="1"/>
</dbReference>
<dbReference type="InterPro" id="IPR002043">
    <property type="entry name" value="UDG_fam1"/>
</dbReference>
<dbReference type="GO" id="GO:0004844">
    <property type="term" value="F:uracil DNA N-glycosylase activity"/>
    <property type="evidence" value="ECO:0007669"/>
    <property type="project" value="UniProtKB-UniRule"/>
</dbReference>
<keyword evidence="6 10" id="KW-0963">Cytoplasm</keyword>
<evidence type="ECO:0000256" key="7">
    <source>
        <dbReference type="ARBA" id="ARBA00022763"/>
    </source>
</evidence>
<dbReference type="InterPro" id="IPR005122">
    <property type="entry name" value="Uracil-DNA_glycosylase-like"/>
</dbReference>
<dbReference type="CDD" id="cd10027">
    <property type="entry name" value="UDG-F1-like"/>
    <property type="match status" value="1"/>
</dbReference>
<evidence type="ECO:0000256" key="5">
    <source>
        <dbReference type="ARBA" id="ARBA00018429"/>
    </source>
</evidence>
<dbReference type="EMBL" id="JNHN01000174">
    <property type="protein sequence ID" value="KDS50786.1"/>
    <property type="molecule type" value="Genomic_DNA"/>
</dbReference>
<evidence type="ECO:0000256" key="1">
    <source>
        <dbReference type="ARBA" id="ARBA00001400"/>
    </source>
</evidence>
<dbReference type="NCBIfam" id="NF003588">
    <property type="entry name" value="PRK05254.1-1"/>
    <property type="match status" value="1"/>
</dbReference>
<dbReference type="Proteomes" id="UP000028013">
    <property type="component" value="Unassembled WGS sequence"/>
</dbReference>
<dbReference type="NCBIfam" id="NF003592">
    <property type="entry name" value="PRK05254.1-5"/>
    <property type="match status" value="1"/>
</dbReference>
<keyword evidence="7 10" id="KW-0227">DNA damage</keyword>
<dbReference type="HAMAP" id="MF_00148">
    <property type="entry name" value="UDG"/>
    <property type="match status" value="1"/>
</dbReference>
<dbReference type="Gene3D" id="3.40.470.10">
    <property type="entry name" value="Uracil-DNA glycosylase-like domain"/>
    <property type="match status" value="1"/>
</dbReference>
<dbReference type="EC" id="3.2.2.27" evidence="4 10"/>
<dbReference type="RefSeq" id="WP_009038043.1">
    <property type="nucleotide sequence ID" value="NZ_JNHN01000174.1"/>
</dbReference>
<dbReference type="GO" id="GO:0097510">
    <property type="term" value="P:base-excision repair, AP site formation via deaminated base removal"/>
    <property type="evidence" value="ECO:0007669"/>
    <property type="project" value="TreeGrafter"/>
</dbReference>
<keyword evidence="9 10" id="KW-0234">DNA repair</keyword>
<keyword evidence="14" id="KW-0326">Glycosidase</keyword>
<comment type="similarity">
    <text evidence="3 10 12">Belongs to the uracil-DNA glycosylase (UDG) superfamily. UNG family.</text>
</comment>
<evidence type="ECO:0000256" key="8">
    <source>
        <dbReference type="ARBA" id="ARBA00022801"/>
    </source>
</evidence>
<comment type="caution">
    <text evidence="14">The sequence shown here is derived from an EMBL/GenBank/DDBJ whole genome shotgun (WGS) entry which is preliminary data.</text>
</comment>
<dbReference type="NCBIfam" id="NF003589">
    <property type="entry name" value="PRK05254.1-2"/>
    <property type="match status" value="1"/>
</dbReference>
<dbReference type="NCBIfam" id="TIGR00628">
    <property type="entry name" value="ung"/>
    <property type="match status" value="1"/>
</dbReference>
<evidence type="ECO:0000256" key="6">
    <source>
        <dbReference type="ARBA" id="ARBA00022490"/>
    </source>
</evidence>
<dbReference type="FunFam" id="3.40.470.10:FF:000001">
    <property type="entry name" value="Uracil-DNA glycosylase"/>
    <property type="match status" value="1"/>
</dbReference>
<evidence type="ECO:0000256" key="9">
    <source>
        <dbReference type="ARBA" id="ARBA00023204"/>
    </source>
</evidence>
<dbReference type="AlphaFoldDB" id="A0A078S280"/>
<evidence type="ECO:0000256" key="12">
    <source>
        <dbReference type="RuleBase" id="RU003780"/>
    </source>
</evidence>
<evidence type="ECO:0000256" key="4">
    <source>
        <dbReference type="ARBA" id="ARBA00012030"/>
    </source>
</evidence>
<dbReference type="PATRIC" id="fig|1339349.3.peg.2870"/>
<evidence type="ECO:0000256" key="2">
    <source>
        <dbReference type="ARBA" id="ARBA00002631"/>
    </source>
</evidence>
<sequence>MNVKIEESWRKRLQEEFDKPYFEKLVAFVKSEYGHANVLPPGHQIFHVFNSCPFEKVKVVILGQDPYPNPGQYYGVCFSVPKGIAIPGSLANIFKEIHQDLGKPIPTSGNLDRWVAQGVFPMNSVLTVRAHETGSHRNMGWEIFTDAVIKKLSEERENLVFMLWGAYAKEKAALINSSRHLILTTVHPSPRSAEYGFFGCRHFSKANDFLRSRGIQEIDW</sequence>
<evidence type="ECO:0000313" key="15">
    <source>
        <dbReference type="Proteomes" id="UP000028013"/>
    </source>
</evidence>
<keyword evidence="8 10" id="KW-0378">Hydrolase</keyword>
<dbReference type="PANTHER" id="PTHR11264:SF0">
    <property type="entry name" value="URACIL-DNA GLYCOSYLASE"/>
    <property type="match status" value="1"/>
</dbReference>
<evidence type="ECO:0000256" key="3">
    <source>
        <dbReference type="ARBA" id="ARBA00008184"/>
    </source>
</evidence>
<dbReference type="SMART" id="SM00987">
    <property type="entry name" value="UreE_C"/>
    <property type="match status" value="1"/>
</dbReference>
<dbReference type="SMART" id="SM00986">
    <property type="entry name" value="UDG"/>
    <property type="match status" value="1"/>
</dbReference>
<gene>
    <name evidence="10" type="primary">ung</name>
    <name evidence="14" type="ORF">M094_1717</name>
</gene>
<dbReference type="PROSITE" id="PS00130">
    <property type="entry name" value="U_DNA_GLYCOSYLASE"/>
    <property type="match status" value="1"/>
</dbReference>
<proteinExistence type="inferred from homology"/>
<evidence type="ECO:0000256" key="10">
    <source>
        <dbReference type="HAMAP-Rule" id="MF_00148"/>
    </source>
</evidence>
<feature type="domain" description="Uracil-DNA glycosylase-like" evidence="13">
    <location>
        <begin position="50"/>
        <end position="210"/>
    </location>
</feature>
<dbReference type="PANTHER" id="PTHR11264">
    <property type="entry name" value="URACIL-DNA GLYCOSYLASE"/>
    <property type="match status" value="1"/>
</dbReference>
<name>A0A078S280_BACUN</name>
<accession>A0A078S280</accession>
<dbReference type="InterPro" id="IPR018085">
    <property type="entry name" value="Ura-DNA_Glyclase_AS"/>
</dbReference>
<feature type="active site" description="Proton acceptor" evidence="10 11">
    <location>
        <position position="65"/>
    </location>
</feature>
<protein>
    <recommendedName>
        <fullName evidence="5 10">Uracil-DNA glycosylase</fullName>
        <shortName evidence="10">UDG</shortName>
        <ecNumber evidence="4 10">3.2.2.27</ecNumber>
    </recommendedName>
</protein>
<reference evidence="14 15" key="1">
    <citation type="submission" date="2014-04" db="EMBL/GenBank/DDBJ databases">
        <authorList>
            <person name="Sears C."/>
            <person name="Carroll K."/>
            <person name="Sack B.R."/>
            <person name="Qadri F."/>
            <person name="Myers L.L."/>
            <person name="Chung G.-T."/>
            <person name="Escheverria P."/>
            <person name="Fraser C.M."/>
            <person name="Sadzewicz L."/>
            <person name="Shefchek K.A."/>
            <person name="Tallon L."/>
            <person name="Das S.P."/>
            <person name="Daugherty S."/>
            <person name="Mongodin E.F."/>
        </authorList>
    </citation>
    <scope>NUCLEOTIDE SEQUENCE [LARGE SCALE GENOMIC DNA]</scope>
    <source>
        <strain evidence="14 15">3978 T3 ii</strain>
    </source>
</reference>
<organism evidence="14 15">
    <name type="scientific">Bacteroides uniformis str. 3978 T3 ii</name>
    <dbReference type="NCBI Taxonomy" id="1339349"/>
    <lineage>
        <taxon>Bacteria</taxon>
        <taxon>Pseudomonadati</taxon>
        <taxon>Bacteroidota</taxon>
        <taxon>Bacteroidia</taxon>
        <taxon>Bacteroidales</taxon>
        <taxon>Bacteroidaceae</taxon>
        <taxon>Bacteroides</taxon>
    </lineage>
</organism>
<dbReference type="SUPFAM" id="SSF52141">
    <property type="entry name" value="Uracil-DNA glycosylase-like"/>
    <property type="match status" value="1"/>
</dbReference>
<dbReference type="InterPro" id="IPR036895">
    <property type="entry name" value="Uracil-DNA_glycosylase-like_sf"/>
</dbReference>
<evidence type="ECO:0000259" key="13">
    <source>
        <dbReference type="SMART" id="SM00986"/>
    </source>
</evidence>
<comment type="function">
    <text evidence="2 10 12">Excises uracil residues from the DNA which can arise as a result of misincorporation of dUMP residues by DNA polymerase or due to deamination of cytosine.</text>
</comment>